<organism evidence="8 9">
    <name type="scientific">Plasmodium inui San Antonio 1</name>
    <dbReference type="NCBI Taxonomy" id="1237626"/>
    <lineage>
        <taxon>Eukaryota</taxon>
        <taxon>Sar</taxon>
        <taxon>Alveolata</taxon>
        <taxon>Apicomplexa</taxon>
        <taxon>Aconoidasida</taxon>
        <taxon>Haemosporida</taxon>
        <taxon>Plasmodiidae</taxon>
        <taxon>Plasmodium</taxon>
        <taxon>Plasmodium (Plasmodium)</taxon>
    </lineage>
</organism>
<dbReference type="GO" id="GO:0006397">
    <property type="term" value="P:mRNA processing"/>
    <property type="evidence" value="ECO:0007669"/>
    <property type="project" value="UniProtKB-KW"/>
</dbReference>
<dbReference type="EMBL" id="KI965479">
    <property type="protein sequence ID" value="EUD65444.1"/>
    <property type="molecule type" value="Genomic_DNA"/>
</dbReference>
<dbReference type="Proteomes" id="UP000030640">
    <property type="component" value="Unassembled WGS sequence"/>
</dbReference>
<keyword evidence="9" id="KW-1185">Reference proteome</keyword>
<sequence>MKDAKGGHRIYVGNIPASMSKQEIIKTFEEFGKITEIDIKYNRNTNGSNYAFIEYETYRSAEKTIEKRNGQKLKGYMLKVEHSIYKKNKEGDLISPGKEGMSKGFITNLRLPKNRSHYRVVVKNLPKRKIKLNYVKAFLMKAGKVIYTQLGDEITIAEYDSREGMLRAINTLDRTLYNSSRKVYVRVIKDLPFDDLYVDDSIAQVFG</sequence>
<keyword evidence="3" id="KW-0677">Repeat</keyword>
<keyword evidence="2" id="KW-0507">mRNA processing</keyword>
<dbReference type="AlphaFoldDB" id="W7A8G7"/>
<evidence type="ECO:0000256" key="2">
    <source>
        <dbReference type="ARBA" id="ARBA00022664"/>
    </source>
</evidence>
<evidence type="ECO:0000256" key="4">
    <source>
        <dbReference type="ARBA" id="ARBA00022884"/>
    </source>
</evidence>
<evidence type="ECO:0000256" key="5">
    <source>
        <dbReference type="ARBA" id="ARBA00023242"/>
    </source>
</evidence>
<dbReference type="InterPro" id="IPR012677">
    <property type="entry name" value="Nucleotide-bd_a/b_plait_sf"/>
</dbReference>
<dbReference type="GO" id="GO:0005634">
    <property type="term" value="C:nucleus"/>
    <property type="evidence" value="ECO:0007669"/>
    <property type="project" value="UniProtKB-SubCell"/>
</dbReference>
<dbReference type="SMART" id="SM00360">
    <property type="entry name" value="RRM"/>
    <property type="match status" value="2"/>
</dbReference>
<dbReference type="Gene3D" id="3.30.70.330">
    <property type="match status" value="2"/>
</dbReference>
<dbReference type="GO" id="GO:0003729">
    <property type="term" value="F:mRNA binding"/>
    <property type="evidence" value="ECO:0007669"/>
    <property type="project" value="TreeGrafter"/>
</dbReference>
<reference evidence="8 9" key="1">
    <citation type="submission" date="2013-02" db="EMBL/GenBank/DDBJ databases">
        <title>The Genome Sequence of Plasmodium inui San Antonio 1.</title>
        <authorList>
            <consortium name="The Broad Institute Genome Sequencing Platform"/>
            <consortium name="The Broad Institute Genome Sequencing Center for Infectious Disease"/>
            <person name="Neafsey D."/>
            <person name="Cheeseman I."/>
            <person name="Volkman S."/>
            <person name="Adams J."/>
            <person name="Walker B."/>
            <person name="Young S.K."/>
            <person name="Zeng Q."/>
            <person name="Gargeya S."/>
            <person name="Fitzgerald M."/>
            <person name="Haas B."/>
            <person name="Abouelleil A."/>
            <person name="Alvarado L."/>
            <person name="Arachchi H.M."/>
            <person name="Berlin A.M."/>
            <person name="Chapman S.B."/>
            <person name="Dewar J."/>
            <person name="Goldberg J."/>
            <person name="Griggs A."/>
            <person name="Gujja S."/>
            <person name="Hansen M."/>
            <person name="Howarth C."/>
            <person name="Imamovic A."/>
            <person name="Larimer J."/>
            <person name="McCowan C."/>
            <person name="Murphy C."/>
            <person name="Neiman D."/>
            <person name="Pearson M."/>
            <person name="Priest M."/>
            <person name="Roberts A."/>
            <person name="Saif S."/>
            <person name="Shea T."/>
            <person name="Sisk P."/>
            <person name="Sykes S."/>
            <person name="Wortman J."/>
            <person name="Nusbaum C."/>
            <person name="Birren B."/>
        </authorList>
    </citation>
    <scope>NUCLEOTIDE SEQUENCE [LARGE SCALE GENOMIC DNA]</scope>
    <source>
        <strain evidence="8 9">San Antonio 1</strain>
    </source>
</reference>
<dbReference type="CDD" id="cd00590">
    <property type="entry name" value="RRM_SF"/>
    <property type="match status" value="1"/>
</dbReference>
<dbReference type="GeneID" id="20039458"/>
<dbReference type="VEuPathDB" id="PlasmoDB:C922_04184"/>
<evidence type="ECO:0000313" key="9">
    <source>
        <dbReference type="Proteomes" id="UP000030640"/>
    </source>
</evidence>
<evidence type="ECO:0000256" key="1">
    <source>
        <dbReference type="ARBA" id="ARBA00004123"/>
    </source>
</evidence>
<proteinExistence type="predicted"/>
<dbReference type="PANTHER" id="PTHR23003:SF62">
    <property type="entry name" value="SERINE_ARGININE (SR)-TYPE SHUTTLING MRNA BINDING PROTEIN NPL3"/>
    <property type="match status" value="1"/>
</dbReference>
<dbReference type="PANTHER" id="PTHR23003">
    <property type="entry name" value="RNA RECOGNITION MOTIF RRM DOMAIN CONTAINING PROTEIN"/>
    <property type="match status" value="1"/>
</dbReference>
<comment type="subcellular location">
    <subcellularLocation>
        <location evidence="1">Nucleus</location>
    </subcellularLocation>
</comment>
<keyword evidence="5" id="KW-0539">Nucleus</keyword>
<name>W7A8G7_9APIC</name>
<evidence type="ECO:0000259" key="7">
    <source>
        <dbReference type="PROSITE" id="PS50102"/>
    </source>
</evidence>
<dbReference type="Pfam" id="PF00076">
    <property type="entry name" value="RRM_1"/>
    <property type="match status" value="1"/>
</dbReference>
<accession>W7A8G7</accession>
<protein>
    <recommendedName>
        <fullName evidence="7">RRM domain-containing protein</fullName>
    </recommendedName>
</protein>
<gene>
    <name evidence="8" type="ORF">C922_04184</name>
</gene>
<dbReference type="OrthoDB" id="1099063at2759"/>
<evidence type="ECO:0000256" key="3">
    <source>
        <dbReference type="ARBA" id="ARBA00022737"/>
    </source>
</evidence>
<dbReference type="InterPro" id="IPR000504">
    <property type="entry name" value="RRM_dom"/>
</dbReference>
<dbReference type="RefSeq" id="XP_008817991.1">
    <property type="nucleotide sequence ID" value="XM_008819769.1"/>
</dbReference>
<evidence type="ECO:0000256" key="6">
    <source>
        <dbReference type="PROSITE-ProRule" id="PRU00176"/>
    </source>
</evidence>
<dbReference type="SUPFAM" id="SSF54928">
    <property type="entry name" value="RNA-binding domain, RBD"/>
    <property type="match status" value="1"/>
</dbReference>
<evidence type="ECO:0000313" key="8">
    <source>
        <dbReference type="EMBL" id="EUD65444.1"/>
    </source>
</evidence>
<dbReference type="InterPro" id="IPR035979">
    <property type="entry name" value="RBD_domain_sf"/>
</dbReference>
<dbReference type="PROSITE" id="PS50102">
    <property type="entry name" value="RRM"/>
    <property type="match status" value="1"/>
</dbReference>
<dbReference type="GO" id="GO:0005737">
    <property type="term" value="C:cytoplasm"/>
    <property type="evidence" value="ECO:0007669"/>
    <property type="project" value="TreeGrafter"/>
</dbReference>
<dbReference type="InterPro" id="IPR050374">
    <property type="entry name" value="RRT5_SRSF_SR"/>
</dbReference>
<keyword evidence="4 6" id="KW-0694">RNA-binding</keyword>
<feature type="domain" description="RRM" evidence="7">
    <location>
        <begin position="8"/>
        <end position="85"/>
    </location>
</feature>